<reference evidence="10" key="1">
    <citation type="submission" date="2019-03" db="EMBL/GenBank/DDBJ databases">
        <title>Single cell metagenomics reveals metabolic interactions within the superorganism composed of flagellate Streblomastix strix and complex community of Bacteroidetes bacteria on its surface.</title>
        <authorList>
            <person name="Treitli S.C."/>
            <person name="Kolisko M."/>
            <person name="Husnik F."/>
            <person name="Keeling P."/>
            <person name="Hampl V."/>
        </authorList>
    </citation>
    <scope>NUCLEOTIDE SEQUENCE</scope>
    <source>
        <strain evidence="10">STM</strain>
    </source>
</reference>
<evidence type="ECO:0000256" key="4">
    <source>
        <dbReference type="ARBA" id="ARBA00023125"/>
    </source>
</evidence>
<dbReference type="PANTHER" id="PTHR13710">
    <property type="entry name" value="DNA HELICASE RECQ FAMILY MEMBER"/>
    <property type="match status" value="1"/>
</dbReference>
<dbReference type="GO" id="GO:0000724">
    <property type="term" value="P:double-strand break repair via homologous recombination"/>
    <property type="evidence" value="ECO:0007669"/>
    <property type="project" value="TreeGrafter"/>
</dbReference>
<dbReference type="EC" id="5.6.2.4" evidence="7"/>
<dbReference type="Gene3D" id="3.40.50.300">
    <property type="entry name" value="P-loop containing nucleotide triphosphate hydrolases"/>
    <property type="match status" value="2"/>
</dbReference>
<dbReference type="Pfam" id="PF00270">
    <property type="entry name" value="DEAD"/>
    <property type="match status" value="1"/>
</dbReference>
<keyword evidence="3" id="KW-0067">ATP-binding</keyword>
<dbReference type="EMBL" id="SNRY01000923">
    <property type="protein sequence ID" value="KAA6335142.1"/>
    <property type="molecule type" value="Genomic_DNA"/>
</dbReference>
<dbReference type="InterPro" id="IPR011545">
    <property type="entry name" value="DEAD/DEAH_box_helicase_dom"/>
</dbReference>
<dbReference type="InterPro" id="IPR001650">
    <property type="entry name" value="Helicase_C-like"/>
</dbReference>
<keyword evidence="5" id="KW-0413">Isomerase</keyword>
<organism evidence="10">
    <name type="scientific">termite gut metagenome</name>
    <dbReference type="NCBI Taxonomy" id="433724"/>
    <lineage>
        <taxon>unclassified sequences</taxon>
        <taxon>metagenomes</taxon>
        <taxon>organismal metagenomes</taxon>
    </lineage>
</organism>
<evidence type="ECO:0000313" key="10">
    <source>
        <dbReference type="EMBL" id="KAA6335142.1"/>
    </source>
</evidence>
<gene>
    <name evidence="10" type="ORF">EZS27_016598</name>
</gene>
<dbReference type="SMART" id="SM00487">
    <property type="entry name" value="DEXDc"/>
    <property type="match status" value="1"/>
</dbReference>
<sequence>MNHIQFQAGYVLDGVNDALKDYAKSMEVKGLLKHLSCFDIETDNSIFSNSENPFVAVIHNLISKGIPTRPSIFIENKFLEAFKKIEIDNSNFSKQLGNIKYLSSFNKEEKNNIFEALHIIDPRLQLVEENYGFELESSFEKDFVFKYLPENALGFLAQLLQSQRKLNTIVRPEIGHLFHSQRVDFSYEFPYLLEAKSEIFSEKKSESYNQGLVIEIDGAKFHSNPSQKQLDDFRDKSVKETKWITQRISDFATTDFTNWIRRPNSLKIVSDNHKKVLNNNWLDIIQLTLSPFAIARVQKIIIELIFSGNLDINAKEWNILAIERDVPCVQLAIEDLKQQFQNLFVLADTENLFPIVNVQVLCTEEFLNSKLHDTIPELINTYESENEYDVIIDISVLQRNGITKTDIPFNGKSKVVIRSSHYVNSERKIYTSNLIEYKPITKKLENETYQTFEEAEKSLTYFLQNIFRKTNFREGQLPILNRALQGKSVIGLLPTGGGKSLTYQLASLLQPGVTMVIDPIKSLMQDQYDNLIKNGIDCCNFINSKLTREERIIATNQVAESKVIFAFVSPERLQIEDFRTSLKEMHKKEVYFSYCVIDEVHCVSEWGHDFRISYLSLGKNAIEHCKAKNKKYIPIFGLTATASFDVLSDVERELSGNGLVDIGTDAIVRFENTNRTELQYQIISVDTDFGRDENFKIILTDRTEIQLPIQPIKGDVKQQIALTKQSILLNVVDVIPENIFALNNNSDRIVQWTKEKFSIEESLLPTIKIENFEVNTFFNPSEINNRSIYKNGGIVFCPHRNHLFGVTDKFTFDKYAENIHDEHGNITHRWGDFVLDNNGKKVKLPPEKWKGVADVLTRKGNFNVGVFMGSSDEEETVGKEIETESFDNQRKFIESEQNLMVATKAFGMGIDKPNVRFTIHFNIPASIESFVQEAGRAGRDRKIALSTILFNKQKIAIFNSQFYKQIAPKISKEAFTLLKKLRNQKFFKDEIHGVLNALGNEEVLQNENEVIKNLGNIFIDKDNLLFFHNNSFKGQEKELVVINELLQEILLPSKNNLYAITKKIKEEIEEISLKLDFKKNRIYVNEGFGYINLVGLVPNTDYATFDKAYSKQVLDFLIEEIKTEFPLYTDLDKLKNWLNLKKAGSSESGIEKRLNEIEVNQKIKPEIVIPFANKYTDKNIFNEEFKTLFKKTITENANDDVIINSIEGTFENYLKTIAEELNIEINPDKDGLLLLKQLYYSPRKKIDTDKAIFRLSSIGIIDDYTVDYNKEYYKISIVKKTDVEYIEYLKVFMRKYYSANRVEAEVQKIYEAKGDTILQKCLSFLTDFVYKEIEAKRLRSIEDMILACEIGMQENGNEELKDFIYLYFNSKYAKENHEIDGKPYSLTLATDNAKEFSFENVWDFIEATLIDPSGAQKDNIKHLRGATLRLLRTEPKNGALLLLKAYSLFVLGIGNNKNIENEARESLTLGFKLFKEKYTNLTFEEIVKNVERYKKEIINNANDSEEVVKILDTIIEEMYLEFHNDWLKNFNQKYLLEYDR</sequence>
<comment type="catalytic activity">
    <reaction evidence="6">
        <text>Couples ATP hydrolysis with the unwinding of duplex DNA by translocating in the 3'-5' direction.</text>
        <dbReference type="EC" id="5.6.2.4"/>
    </reaction>
</comment>
<dbReference type="GO" id="GO:0043138">
    <property type="term" value="F:3'-5' DNA helicase activity"/>
    <property type="evidence" value="ECO:0007669"/>
    <property type="project" value="UniProtKB-EC"/>
</dbReference>
<keyword evidence="10" id="KW-0378">Hydrolase</keyword>
<dbReference type="Pfam" id="PF00271">
    <property type="entry name" value="Helicase_C"/>
    <property type="match status" value="1"/>
</dbReference>
<dbReference type="InterPro" id="IPR027417">
    <property type="entry name" value="P-loop_NTPase"/>
</dbReference>
<evidence type="ECO:0000256" key="1">
    <source>
        <dbReference type="ARBA" id="ARBA00005446"/>
    </source>
</evidence>
<dbReference type="GO" id="GO:0005737">
    <property type="term" value="C:cytoplasm"/>
    <property type="evidence" value="ECO:0007669"/>
    <property type="project" value="TreeGrafter"/>
</dbReference>
<keyword evidence="4" id="KW-0238">DNA-binding</keyword>
<dbReference type="GO" id="GO:0005524">
    <property type="term" value="F:ATP binding"/>
    <property type="evidence" value="ECO:0007669"/>
    <property type="project" value="UniProtKB-KW"/>
</dbReference>
<feature type="domain" description="Helicase ATP-binding" evidence="8">
    <location>
        <begin position="480"/>
        <end position="660"/>
    </location>
</feature>
<evidence type="ECO:0000256" key="3">
    <source>
        <dbReference type="ARBA" id="ARBA00022840"/>
    </source>
</evidence>
<protein>
    <recommendedName>
        <fullName evidence="7">DNA 3'-5' helicase</fullName>
        <ecNumber evidence="7">5.6.2.4</ecNumber>
    </recommendedName>
</protein>
<dbReference type="PROSITE" id="PS51192">
    <property type="entry name" value="HELICASE_ATP_BIND_1"/>
    <property type="match status" value="1"/>
</dbReference>
<keyword evidence="10" id="KW-0347">Helicase</keyword>
<dbReference type="CDD" id="cd17920">
    <property type="entry name" value="DEXHc_RecQ"/>
    <property type="match status" value="1"/>
</dbReference>
<dbReference type="GO" id="GO:0005694">
    <property type="term" value="C:chromosome"/>
    <property type="evidence" value="ECO:0007669"/>
    <property type="project" value="TreeGrafter"/>
</dbReference>
<dbReference type="GO" id="GO:0016787">
    <property type="term" value="F:hydrolase activity"/>
    <property type="evidence" value="ECO:0007669"/>
    <property type="project" value="UniProtKB-KW"/>
</dbReference>
<dbReference type="GO" id="GO:0003677">
    <property type="term" value="F:DNA binding"/>
    <property type="evidence" value="ECO:0007669"/>
    <property type="project" value="UniProtKB-KW"/>
</dbReference>
<evidence type="ECO:0000256" key="2">
    <source>
        <dbReference type="ARBA" id="ARBA00022741"/>
    </source>
</evidence>
<dbReference type="InterPro" id="IPR014001">
    <property type="entry name" value="Helicase_ATP-bd"/>
</dbReference>
<evidence type="ECO:0000256" key="5">
    <source>
        <dbReference type="ARBA" id="ARBA00023235"/>
    </source>
</evidence>
<dbReference type="PROSITE" id="PS51194">
    <property type="entry name" value="HELICASE_CTER"/>
    <property type="match status" value="1"/>
</dbReference>
<comment type="caution">
    <text evidence="10">The sequence shown here is derived from an EMBL/GenBank/DDBJ whole genome shotgun (WGS) entry which is preliminary data.</text>
</comment>
<comment type="similarity">
    <text evidence="1">Belongs to the helicase family. RecQ subfamily.</text>
</comment>
<feature type="domain" description="Helicase C-terminal" evidence="9">
    <location>
        <begin position="811"/>
        <end position="1011"/>
    </location>
</feature>
<evidence type="ECO:0000259" key="9">
    <source>
        <dbReference type="PROSITE" id="PS51194"/>
    </source>
</evidence>
<dbReference type="SUPFAM" id="SSF52540">
    <property type="entry name" value="P-loop containing nucleoside triphosphate hydrolases"/>
    <property type="match status" value="1"/>
</dbReference>
<dbReference type="GO" id="GO:0009378">
    <property type="term" value="F:four-way junction helicase activity"/>
    <property type="evidence" value="ECO:0007669"/>
    <property type="project" value="TreeGrafter"/>
</dbReference>
<accession>A0A5J4RNP0</accession>
<evidence type="ECO:0000256" key="6">
    <source>
        <dbReference type="ARBA" id="ARBA00034617"/>
    </source>
</evidence>
<proteinExistence type="inferred from homology"/>
<evidence type="ECO:0000256" key="7">
    <source>
        <dbReference type="ARBA" id="ARBA00034808"/>
    </source>
</evidence>
<keyword evidence="2" id="KW-0547">Nucleotide-binding</keyword>
<dbReference type="SMART" id="SM00490">
    <property type="entry name" value="HELICc"/>
    <property type="match status" value="1"/>
</dbReference>
<name>A0A5J4RNP0_9ZZZZ</name>
<dbReference type="PANTHER" id="PTHR13710:SF105">
    <property type="entry name" value="ATP-DEPENDENT DNA HELICASE Q1"/>
    <property type="match status" value="1"/>
</dbReference>
<evidence type="ECO:0000259" key="8">
    <source>
        <dbReference type="PROSITE" id="PS51192"/>
    </source>
</evidence>